<feature type="domain" description="Homeobox" evidence="7">
    <location>
        <begin position="257"/>
        <end position="320"/>
    </location>
</feature>
<dbReference type="GO" id="GO:0003677">
    <property type="term" value="F:DNA binding"/>
    <property type="evidence" value="ECO:0007669"/>
    <property type="project" value="UniProtKB-UniRule"/>
</dbReference>
<dbReference type="PANTHER" id="PTHR11850">
    <property type="entry name" value="HOMEOBOX PROTEIN TRANSCRIPTION FACTORS"/>
    <property type="match status" value="1"/>
</dbReference>
<dbReference type="InterPro" id="IPR050224">
    <property type="entry name" value="TALE_homeobox"/>
</dbReference>
<dbReference type="SUPFAM" id="SSF46689">
    <property type="entry name" value="Homeodomain-like"/>
    <property type="match status" value="1"/>
</dbReference>
<sequence length="583" mass="64416">MSVYNLLFLGDGADPAPPPPPPQQQGADDNRRLAAGSSAGLVKLGDVHDDPPNTMALGSTPEPASALSVDMDWSDSLLFDTELDALPDAIAPHFPSISSGVETQDMSLAFPPPNVDHAHNTGTSYSQQQQQQQLLQPVSALQPVPYREAMEEFFAKNGAWRPREPCSYCRRRRLQCFILQTTDANPNPVNSCSSCVALFRNCSLAERSKRGHSGFETECPVIGHLHGVNEEDNPLPSLDQISPAPAGQSSAVMHMLPVTSKRSSSRSVRKTQILRDWFAINIHHPYPAEEEKSFLAEKSGLSRTQVINWFTNARRRHRLSAQPMVNNTTFPAGSPMPRSLLSSMSPFERWKHSPPDCEPVSEDAIQRAIGSTATASQKDSILGVGEGVLPAEDMGSSASTDSMLYPLPAFHYSSDGSLSNYSLLSASSDAVLSGRSSDDPGAHPAWVKSASARSKRSKGRIFTCTYCLRSFNKKYDWLRHERSVHAPGDTSWVCAIPLPPEQPHTVWRLGESQAECIFCGHPAPTEEHFQSHEFEPCAKRAIQDRSFTRKDHMWQHLYKFHGCRKWDGWKPDLNLLMHKTAVS</sequence>
<dbReference type="Gene3D" id="3.30.160.60">
    <property type="entry name" value="Classic Zinc Finger"/>
    <property type="match status" value="1"/>
</dbReference>
<dbReference type="GO" id="GO:0005634">
    <property type="term" value="C:nucleus"/>
    <property type="evidence" value="ECO:0007669"/>
    <property type="project" value="UniProtKB-SubCell"/>
</dbReference>
<keyword evidence="4" id="KW-0862">Zinc</keyword>
<organism evidence="9 10">
    <name type="scientific">Conoideocrella luteorostrata</name>
    <dbReference type="NCBI Taxonomy" id="1105319"/>
    <lineage>
        <taxon>Eukaryota</taxon>
        <taxon>Fungi</taxon>
        <taxon>Dikarya</taxon>
        <taxon>Ascomycota</taxon>
        <taxon>Pezizomycotina</taxon>
        <taxon>Sordariomycetes</taxon>
        <taxon>Hypocreomycetidae</taxon>
        <taxon>Hypocreales</taxon>
        <taxon>Clavicipitaceae</taxon>
        <taxon>Conoideocrella</taxon>
    </lineage>
</organism>
<dbReference type="EMBL" id="JASWJB010000034">
    <property type="protein sequence ID" value="KAK2608681.1"/>
    <property type="molecule type" value="Genomic_DNA"/>
</dbReference>
<dbReference type="InterPro" id="IPR017970">
    <property type="entry name" value="Homeobox_CS"/>
</dbReference>
<comment type="subcellular location">
    <subcellularLocation>
        <location evidence="5">Nucleus</location>
    </subcellularLocation>
</comment>
<keyword evidence="10" id="KW-1185">Reference proteome</keyword>
<keyword evidence="2 5" id="KW-0371">Homeobox</keyword>
<evidence type="ECO:0000256" key="1">
    <source>
        <dbReference type="ARBA" id="ARBA00023125"/>
    </source>
</evidence>
<dbReference type="CDD" id="cd00086">
    <property type="entry name" value="homeodomain"/>
    <property type="match status" value="1"/>
</dbReference>
<dbReference type="PROSITE" id="PS00027">
    <property type="entry name" value="HOMEOBOX_1"/>
    <property type="match status" value="1"/>
</dbReference>
<evidence type="ECO:0008006" key="11">
    <source>
        <dbReference type="Google" id="ProtNLM"/>
    </source>
</evidence>
<evidence type="ECO:0000256" key="6">
    <source>
        <dbReference type="SAM" id="MobiDB-lite"/>
    </source>
</evidence>
<evidence type="ECO:0000256" key="3">
    <source>
        <dbReference type="ARBA" id="ARBA00023242"/>
    </source>
</evidence>
<dbReference type="PROSITE" id="PS00028">
    <property type="entry name" value="ZINC_FINGER_C2H2_1"/>
    <property type="match status" value="1"/>
</dbReference>
<evidence type="ECO:0000259" key="8">
    <source>
        <dbReference type="PROSITE" id="PS50157"/>
    </source>
</evidence>
<keyword evidence="3 5" id="KW-0539">Nucleus</keyword>
<feature type="domain" description="C2H2-type" evidence="8">
    <location>
        <begin position="462"/>
        <end position="490"/>
    </location>
</feature>
<keyword evidence="4" id="KW-0863">Zinc-finger</keyword>
<dbReference type="Gene3D" id="1.10.10.60">
    <property type="entry name" value="Homeodomain-like"/>
    <property type="match status" value="1"/>
</dbReference>
<evidence type="ECO:0000256" key="2">
    <source>
        <dbReference type="ARBA" id="ARBA00023155"/>
    </source>
</evidence>
<evidence type="ECO:0000259" key="7">
    <source>
        <dbReference type="PROSITE" id="PS50071"/>
    </source>
</evidence>
<dbReference type="InterPro" id="IPR013087">
    <property type="entry name" value="Znf_C2H2_type"/>
</dbReference>
<protein>
    <recommendedName>
        <fullName evidence="11">Homeobox and C2H2 transcription factor</fullName>
    </recommendedName>
</protein>
<dbReference type="AlphaFoldDB" id="A0AAJ0CUH4"/>
<evidence type="ECO:0000256" key="4">
    <source>
        <dbReference type="PROSITE-ProRule" id="PRU00042"/>
    </source>
</evidence>
<evidence type="ECO:0000313" key="10">
    <source>
        <dbReference type="Proteomes" id="UP001251528"/>
    </source>
</evidence>
<keyword evidence="4" id="KW-0479">Metal-binding</keyword>
<keyword evidence="1 5" id="KW-0238">DNA-binding</keyword>
<feature type="region of interest" description="Disordered" evidence="6">
    <location>
        <begin position="9"/>
        <end position="63"/>
    </location>
</feature>
<proteinExistence type="predicted"/>
<gene>
    <name evidence="9" type="ORF">QQS21_002792</name>
</gene>
<dbReference type="Proteomes" id="UP001251528">
    <property type="component" value="Unassembled WGS sequence"/>
</dbReference>
<dbReference type="InterPro" id="IPR008422">
    <property type="entry name" value="KN_HD"/>
</dbReference>
<dbReference type="SMART" id="SM00389">
    <property type="entry name" value="HOX"/>
    <property type="match status" value="1"/>
</dbReference>
<dbReference type="PROSITE" id="PS50071">
    <property type="entry name" value="HOMEOBOX_2"/>
    <property type="match status" value="1"/>
</dbReference>
<dbReference type="GO" id="GO:0000981">
    <property type="term" value="F:DNA-binding transcription factor activity, RNA polymerase II-specific"/>
    <property type="evidence" value="ECO:0007669"/>
    <property type="project" value="InterPro"/>
</dbReference>
<comment type="caution">
    <text evidence="9">The sequence shown here is derived from an EMBL/GenBank/DDBJ whole genome shotgun (WGS) entry which is preliminary data.</text>
</comment>
<evidence type="ECO:0000256" key="5">
    <source>
        <dbReference type="PROSITE-ProRule" id="PRU00108"/>
    </source>
</evidence>
<reference evidence="9" key="1">
    <citation type="submission" date="2023-06" db="EMBL/GenBank/DDBJ databases">
        <title>Conoideocrella luteorostrata (Hypocreales: Clavicipitaceae), a potential biocontrol fungus for elongate hemlock scale in United States Christmas tree production areas.</title>
        <authorList>
            <person name="Barrett H."/>
            <person name="Lovett B."/>
            <person name="Macias A.M."/>
            <person name="Stajich J.E."/>
            <person name="Kasson M.T."/>
        </authorList>
    </citation>
    <scope>NUCLEOTIDE SEQUENCE</scope>
    <source>
        <strain evidence="9">ARSEF 14590</strain>
    </source>
</reference>
<feature type="DNA-binding region" description="Homeobox" evidence="5">
    <location>
        <begin position="259"/>
        <end position="321"/>
    </location>
</feature>
<name>A0AAJ0CUH4_9HYPO</name>
<dbReference type="GO" id="GO:0008270">
    <property type="term" value="F:zinc ion binding"/>
    <property type="evidence" value="ECO:0007669"/>
    <property type="project" value="UniProtKB-KW"/>
</dbReference>
<accession>A0AAJ0CUH4</accession>
<dbReference type="Pfam" id="PF05920">
    <property type="entry name" value="Homeobox_KN"/>
    <property type="match status" value="1"/>
</dbReference>
<dbReference type="PROSITE" id="PS50157">
    <property type="entry name" value="ZINC_FINGER_C2H2_2"/>
    <property type="match status" value="1"/>
</dbReference>
<dbReference type="InterPro" id="IPR001356">
    <property type="entry name" value="HD"/>
</dbReference>
<evidence type="ECO:0000313" key="9">
    <source>
        <dbReference type="EMBL" id="KAK2608681.1"/>
    </source>
</evidence>
<dbReference type="InterPro" id="IPR009057">
    <property type="entry name" value="Homeodomain-like_sf"/>
</dbReference>